<keyword evidence="3" id="KW-1185">Reference proteome</keyword>
<name>S3CUD4_OPHP1</name>
<dbReference type="HOGENOM" id="CLU_013935_3_0_1"/>
<dbReference type="Proteomes" id="UP000016923">
    <property type="component" value="Unassembled WGS sequence"/>
</dbReference>
<feature type="compositionally biased region" description="Basic and acidic residues" evidence="1">
    <location>
        <begin position="454"/>
        <end position="466"/>
    </location>
</feature>
<evidence type="ECO:0000313" key="2">
    <source>
        <dbReference type="EMBL" id="EPE04310.1"/>
    </source>
</evidence>
<dbReference type="AlphaFoldDB" id="S3CUD4"/>
<evidence type="ECO:0000313" key="3">
    <source>
        <dbReference type="Proteomes" id="UP000016923"/>
    </source>
</evidence>
<dbReference type="VEuPathDB" id="FungiDB:F503_01314"/>
<sequence>MSSRCDRQTKQEAKESFSLRETDRILCTVSPSHGFANWDGTPHNGVALLILGWAYVFSASLAERQNLSIEYRAIPHSESPSPSQAMVCLEYATPAERMWWKAVTAQGVAWSIAGNRGSPWTVHVKDIGLAIADASDDDGDGDGALPPPTARQAACYLARLCAVYRLGSQCPAALTAVVTFPLHASRSFRPTAPISLPLPRLPVRLDTFDMSRVDCPPPDEFSRLGYYMALSLSPRILGPSMWSIFWTPDVPCNLAGAWAQAAVSILKPILTDDVDMQLLAKVLSFTRAAPLWLGVALCGHGPVVKSILPYLTNLFAYPHTIPNMTAAAWTGLPTSFFDLSPRTPLVSRAVPRAQIWRLRHDFCAEYAEDQAFVKPPLHGWPPFGEMRIEDVELEIRDHVECEHRWAYQFWTWLLEDNITDSGFITRPSKPTQVRLLRPVTDASRQQEQEEEEELRPIPESDMDNIHKSSKRVTESIFQWSYTQVERGFGGTVVRRLPSRAMEKAHSPERSKHVNAAFIDAWREKIAQ</sequence>
<reference evidence="2 3" key="1">
    <citation type="journal article" date="2013" name="BMC Genomics">
        <title>The genome and transcriptome of the pine saprophyte Ophiostoma piceae, and a comparison with the bark beetle-associated pine pathogen Grosmannia clavigera.</title>
        <authorList>
            <person name="Haridas S."/>
            <person name="Wang Y."/>
            <person name="Lim L."/>
            <person name="Massoumi Alamouti S."/>
            <person name="Jackman S."/>
            <person name="Docking R."/>
            <person name="Robertson G."/>
            <person name="Birol I."/>
            <person name="Bohlmann J."/>
            <person name="Breuil C."/>
        </authorList>
    </citation>
    <scope>NUCLEOTIDE SEQUENCE [LARGE SCALE GENOMIC DNA]</scope>
    <source>
        <strain evidence="2 3">UAMH 11346</strain>
    </source>
</reference>
<proteinExistence type="predicted"/>
<feature type="region of interest" description="Disordered" evidence="1">
    <location>
        <begin position="438"/>
        <end position="467"/>
    </location>
</feature>
<dbReference type="OMA" id="VECEHRW"/>
<accession>S3CUD4</accession>
<gene>
    <name evidence="2" type="ORF">F503_01314</name>
</gene>
<dbReference type="eggNOG" id="ENOG502SNSN">
    <property type="taxonomic scope" value="Eukaryota"/>
</dbReference>
<protein>
    <recommendedName>
        <fullName evidence="4">Immunoglobulin variable region used by the itc63b heavy chain</fullName>
    </recommendedName>
</protein>
<organism evidence="2 3">
    <name type="scientific">Ophiostoma piceae (strain UAMH 11346)</name>
    <name type="common">Sap stain fungus</name>
    <dbReference type="NCBI Taxonomy" id="1262450"/>
    <lineage>
        <taxon>Eukaryota</taxon>
        <taxon>Fungi</taxon>
        <taxon>Dikarya</taxon>
        <taxon>Ascomycota</taxon>
        <taxon>Pezizomycotina</taxon>
        <taxon>Sordariomycetes</taxon>
        <taxon>Sordariomycetidae</taxon>
        <taxon>Ophiostomatales</taxon>
        <taxon>Ophiostomataceae</taxon>
        <taxon>Ophiostoma</taxon>
    </lineage>
</organism>
<evidence type="ECO:0000256" key="1">
    <source>
        <dbReference type="SAM" id="MobiDB-lite"/>
    </source>
</evidence>
<dbReference type="OrthoDB" id="3549294at2759"/>
<evidence type="ECO:0008006" key="4">
    <source>
        <dbReference type="Google" id="ProtNLM"/>
    </source>
</evidence>
<dbReference type="EMBL" id="KE148161">
    <property type="protein sequence ID" value="EPE04310.1"/>
    <property type="molecule type" value="Genomic_DNA"/>
</dbReference>